<dbReference type="InterPro" id="IPR011598">
    <property type="entry name" value="bHLH_dom"/>
</dbReference>
<dbReference type="CDD" id="cd18919">
    <property type="entry name" value="bHLH_AtBPE_like"/>
    <property type="match status" value="1"/>
</dbReference>
<dbReference type="Gene3D" id="4.10.280.10">
    <property type="entry name" value="Helix-loop-helix DNA-binding domain"/>
    <property type="match status" value="1"/>
</dbReference>
<feature type="region of interest" description="Disordered" evidence="5">
    <location>
        <begin position="268"/>
        <end position="396"/>
    </location>
</feature>
<feature type="domain" description="BHLH" evidence="6">
    <location>
        <begin position="385"/>
        <end position="435"/>
    </location>
</feature>
<feature type="region of interest" description="Disordered" evidence="5">
    <location>
        <begin position="211"/>
        <end position="230"/>
    </location>
</feature>
<accession>A0ABC8SQ18</accession>
<dbReference type="AlphaFoldDB" id="A0ABC8SQ18"/>
<keyword evidence="8" id="KW-1185">Reference proteome</keyword>
<evidence type="ECO:0000256" key="5">
    <source>
        <dbReference type="SAM" id="MobiDB-lite"/>
    </source>
</evidence>
<sequence>MDKDFSLNTGIPPPQNFEPSMPTWQSLSSAVELICSSEQSSDCFLNPYWDESTDQYTHFESALRSMVSSPVPSNSAMSHENFAIRELIGKLGTICNSPVISPTLMDATNVGTPYIGSGSHSTSNSCYGTPVNSPPKLRMPIMDQFGKQNLPNLGTSVPLNPALPAISADPGFVERAAKFSCFGSRSFNGPTSQFGLNNAELPCRSGTPLLGSGKFPRVSSSPSFKAAGSPMENKNFAQTQMEMRSSHGSGLVSDTKLSKLAVFAANSNEESTVCEQIPSREIRSKTPNELSSRKRKAVSKGISKEDAPIQSANYIKGTEADDDTNAKRPKSSERNGNENGGVKTEEETKGSTSDAGDESKKQVKASPKPPEPPKDYIHVRARRGQATDSHSLAERVRREKISERMKLLQDLVPGCNKVTGKALMLDEIINYVQSLQRQVEFLSMKLASVNPRLDVDMNILLSKDIFQPNGSLPHPLCSLDTSVTDSCGHQPQQSPQQTKISTGTMSQCSGDPLYTALCHNLGMKLHPVEKFNQDLPRFPTFCEDDLQSIVQMGFGHNPKQDTVFHSQSFSGKGSSMKKEL</sequence>
<evidence type="ECO:0000313" key="8">
    <source>
        <dbReference type="Proteomes" id="UP001642360"/>
    </source>
</evidence>
<dbReference type="SUPFAM" id="SSF47459">
    <property type="entry name" value="HLH, helix-loop-helix DNA-binding domain"/>
    <property type="match status" value="1"/>
</dbReference>
<comment type="caution">
    <text evidence="7">The sequence shown here is derived from an EMBL/GenBank/DDBJ whole genome shotgun (WGS) entry which is preliminary data.</text>
</comment>
<evidence type="ECO:0000256" key="3">
    <source>
        <dbReference type="ARBA" id="ARBA00023163"/>
    </source>
</evidence>
<reference evidence="7 8" key="1">
    <citation type="submission" date="2024-02" db="EMBL/GenBank/DDBJ databases">
        <authorList>
            <person name="Vignale AGUSTIN F."/>
            <person name="Sosa J E."/>
            <person name="Modenutti C."/>
        </authorList>
    </citation>
    <scope>NUCLEOTIDE SEQUENCE [LARGE SCALE GENOMIC DNA]</scope>
</reference>
<dbReference type="FunFam" id="4.10.280.10:FF:000002">
    <property type="entry name" value="Basic helix-loop-helix transcription factor"/>
    <property type="match status" value="1"/>
</dbReference>
<evidence type="ECO:0000313" key="7">
    <source>
        <dbReference type="EMBL" id="CAK9158036.1"/>
    </source>
</evidence>
<dbReference type="GO" id="GO:0005634">
    <property type="term" value="C:nucleus"/>
    <property type="evidence" value="ECO:0007669"/>
    <property type="project" value="UniProtKB-SubCell"/>
</dbReference>
<protein>
    <recommendedName>
        <fullName evidence="6">BHLH domain-containing protein</fullName>
    </recommendedName>
</protein>
<dbReference type="PANTHER" id="PTHR12565">
    <property type="entry name" value="STEROL REGULATORY ELEMENT-BINDING PROTEIN"/>
    <property type="match status" value="1"/>
</dbReference>
<organism evidence="7 8">
    <name type="scientific">Ilex paraguariensis</name>
    <name type="common">yerba mate</name>
    <dbReference type="NCBI Taxonomy" id="185542"/>
    <lineage>
        <taxon>Eukaryota</taxon>
        <taxon>Viridiplantae</taxon>
        <taxon>Streptophyta</taxon>
        <taxon>Embryophyta</taxon>
        <taxon>Tracheophyta</taxon>
        <taxon>Spermatophyta</taxon>
        <taxon>Magnoliopsida</taxon>
        <taxon>eudicotyledons</taxon>
        <taxon>Gunneridae</taxon>
        <taxon>Pentapetalae</taxon>
        <taxon>asterids</taxon>
        <taxon>campanulids</taxon>
        <taxon>Aquifoliales</taxon>
        <taxon>Aquifoliaceae</taxon>
        <taxon>Ilex</taxon>
    </lineage>
</organism>
<feature type="compositionally biased region" description="Basic and acidic residues" evidence="5">
    <location>
        <begin position="324"/>
        <end position="336"/>
    </location>
</feature>
<dbReference type="EMBL" id="CAUOFW020003096">
    <property type="protein sequence ID" value="CAK9158036.1"/>
    <property type="molecule type" value="Genomic_DNA"/>
</dbReference>
<name>A0ABC8SQ18_9AQUA</name>
<evidence type="ECO:0000256" key="4">
    <source>
        <dbReference type="ARBA" id="ARBA00023242"/>
    </source>
</evidence>
<gene>
    <name evidence="7" type="ORF">ILEXP_LOCUS26625</name>
</gene>
<keyword evidence="4" id="KW-0539">Nucleus</keyword>
<keyword evidence="2" id="KW-0805">Transcription regulation</keyword>
<dbReference type="InterPro" id="IPR024097">
    <property type="entry name" value="bHLH_ZIP_TF"/>
</dbReference>
<dbReference type="PANTHER" id="PTHR12565:SF184">
    <property type="entry name" value="BHLH TRANSCRIPTION FACTOR"/>
    <property type="match status" value="1"/>
</dbReference>
<dbReference type="GO" id="GO:0006355">
    <property type="term" value="P:regulation of DNA-templated transcription"/>
    <property type="evidence" value="ECO:0007669"/>
    <property type="project" value="UniProtKB-ARBA"/>
</dbReference>
<evidence type="ECO:0000259" key="6">
    <source>
        <dbReference type="PROSITE" id="PS50888"/>
    </source>
</evidence>
<dbReference type="InterPro" id="IPR036638">
    <property type="entry name" value="HLH_DNA-bd_sf"/>
</dbReference>
<keyword evidence="3" id="KW-0804">Transcription</keyword>
<comment type="subcellular location">
    <subcellularLocation>
        <location evidence="1">Nucleus</location>
    </subcellularLocation>
</comment>
<evidence type="ECO:0000256" key="2">
    <source>
        <dbReference type="ARBA" id="ARBA00023015"/>
    </source>
</evidence>
<dbReference type="Proteomes" id="UP001642360">
    <property type="component" value="Unassembled WGS sequence"/>
</dbReference>
<dbReference type="PROSITE" id="PS50888">
    <property type="entry name" value="BHLH"/>
    <property type="match status" value="1"/>
</dbReference>
<dbReference type="SMART" id="SM00353">
    <property type="entry name" value="HLH"/>
    <property type="match status" value="1"/>
</dbReference>
<evidence type="ECO:0000256" key="1">
    <source>
        <dbReference type="ARBA" id="ARBA00004123"/>
    </source>
</evidence>
<dbReference type="Pfam" id="PF00010">
    <property type="entry name" value="HLH"/>
    <property type="match status" value="1"/>
</dbReference>
<proteinExistence type="predicted"/>